<comment type="caution">
    <text evidence="3">The sequence shown here is derived from an EMBL/GenBank/DDBJ whole genome shotgun (WGS) entry which is preliminary data.</text>
</comment>
<feature type="compositionally biased region" description="Polar residues" evidence="1">
    <location>
        <begin position="230"/>
        <end position="243"/>
    </location>
</feature>
<dbReference type="AlphaFoldDB" id="A0A9Q3GEE4"/>
<evidence type="ECO:0000313" key="3">
    <source>
        <dbReference type="EMBL" id="MBW0464289.1"/>
    </source>
</evidence>
<protein>
    <recommendedName>
        <fullName evidence="2">Retrotransposon gag domain-containing protein</fullName>
    </recommendedName>
</protein>
<reference evidence="3" key="1">
    <citation type="submission" date="2021-03" db="EMBL/GenBank/DDBJ databases">
        <title>Draft genome sequence of rust myrtle Austropuccinia psidii MF-1, a brazilian biotype.</title>
        <authorList>
            <person name="Quecine M.C."/>
            <person name="Pachon D.M.R."/>
            <person name="Bonatelli M.L."/>
            <person name="Correr F.H."/>
            <person name="Franceschini L.M."/>
            <person name="Leite T.F."/>
            <person name="Margarido G.R.A."/>
            <person name="Almeida C.A."/>
            <person name="Ferrarezi J.A."/>
            <person name="Labate C.A."/>
        </authorList>
    </citation>
    <scope>NUCLEOTIDE SEQUENCE</scope>
    <source>
        <strain evidence="3">MF-1</strain>
    </source>
</reference>
<name>A0A9Q3GEE4_9BASI</name>
<evidence type="ECO:0000256" key="1">
    <source>
        <dbReference type="SAM" id="MobiDB-lite"/>
    </source>
</evidence>
<feature type="domain" description="Retrotransposon gag" evidence="2">
    <location>
        <begin position="326"/>
        <end position="407"/>
    </location>
</feature>
<organism evidence="3 4">
    <name type="scientific">Austropuccinia psidii MF-1</name>
    <dbReference type="NCBI Taxonomy" id="1389203"/>
    <lineage>
        <taxon>Eukaryota</taxon>
        <taxon>Fungi</taxon>
        <taxon>Dikarya</taxon>
        <taxon>Basidiomycota</taxon>
        <taxon>Pucciniomycotina</taxon>
        <taxon>Pucciniomycetes</taxon>
        <taxon>Pucciniales</taxon>
        <taxon>Sphaerophragmiaceae</taxon>
        <taxon>Austropuccinia</taxon>
    </lineage>
</organism>
<evidence type="ECO:0000259" key="2">
    <source>
        <dbReference type="Pfam" id="PF03732"/>
    </source>
</evidence>
<keyword evidence="4" id="KW-1185">Reference proteome</keyword>
<feature type="compositionally biased region" description="Acidic residues" evidence="1">
    <location>
        <begin position="200"/>
        <end position="214"/>
    </location>
</feature>
<gene>
    <name evidence="3" type="ORF">O181_004004</name>
</gene>
<dbReference type="EMBL" id="AVOT02000744">
    <property type="protein sequence ID" value="MBW0464289.1"/>
    <property type="molecule type" value="Genomic_DNA"/>
</dbReference>
<sequence length="448" mass="50382">MIGTCIYALRNSSGWELLWESVTPKEAGALPIIFNNHYFIDTLQNPISKGVSFNILQIQFSDLNTVSYRQDPNTGFTKYRPVINTGANTCIDCIACIGFTNTGFNPTSNFFQHTGKYLNTQTPRLPCLFSSIIKFYFLSSIIPVQHSPPAKNTRSQRHQAVLTPTARAPLDHTATVHQLSANLDRGPPMEVSAPSRRGAEDEEGEESVEEEESEKTEVAAALEGAPEASEASNLALSNQPPVSQAEPNFLKMMEQMTQFMGQLTKEVTPRDTSKVPAFKTPSMKAPDSFDGTKAYKLRGFIQSCQLIFHNDPATFFSDRKKVLYSTSFLTGRAGKWIECYLSNISNEDPSYLPNNWQLFETQLFTLIGDPNEVRKAEQELDNLRMKEIGQVSLYIADFRSLMSRIGDWGEGPIFMCIGEAWHQDCWTNWLLTLETLIAFKSSWTSIWN</sequence>
<evidence type="ECO:0000313" key="4">
    <source>
        <dbReference type="Proteomes" id="UP000765509"/>
    </source>
</evidence>
<accession>A0A9Q3GEE4</accession>
<dbReference type="Proteomes" id="UP000765509">
    <property type="component" value="Unassembled WGS sequence"/>
</dbReference>
<feature type="region of interest" description="Disordered" evidence="1">
    <location>
        <begin position="179"/>
        <end position="243"/>
    </location>
</feature>
<dbReference type="InterPro" id="IPR005162">
    <property type="entry name" value="Retrotrans_gag_dom"/>
</dbReference>
<dbReference type="OrthoDB" id="2691415at2759"/>
<dbReference type="Pfam" id="PF03732">
    <property type="entry name" value="Retrotrans_gag"/>
    <property type="match status" value="1"/>
</dbReference>
<proteinExistence type="predicted"/>